<evidence type="ECO:0000313" key="1">
    <source>
        <dbReference type="EMBL" id="MEW9502336.1"/>
    </source>
</evidence>
<dbReference type="InterPro" id="IPR002514">
    <property type="entry name" value="Transposase_8"/>
</dbReference>
<comment type="caution">
    <text evidence="1">The sequence shown here is derived from an EMBL/GenBank/DDBJ whole genome shotgun (WGS) entry which is preliminary data.</text>
</comment>
<accession>A0ABV3Q4Q5</accession>
<dbReference type="Pfam" id="PF01527">
    <property type="entry name" value="HTH_Tnp_1"/>
    <property type="match status" value="1"/>
</dbReference>
<name>A0ABV3Q4Q5_9BACL</name>
<protein>
    <submittedName>
        <fullName evidence="1">Transposase</fullName>
    </submittedName>
</protein>
<dbReference type="RefSeq" id="WP_367779829.1">
    <property type="nucleotide sequence ID" value="NZ_JBFMIA010000009.1"/>
</dbReference>
<evidence type="ECO:0000313" key="2">
    <source>
        <dbReference type="Proteomes" id="UP001556040"/>
    </source>
</evidence>
<dbReference type="SUPFAM" id="SSF46689">
    <property type="entry name" value="Homeodomain-like"/>
    <property type="match status" value="1"/>
</dbReference>
<keyword evidence="2" id="KW-1185">Reference proteome</keyword>
<gene>
    <name evidence="1" type="ORF">AB1471_11070</name>
</gene>
<dbReference type="EMBL" id="JBFMIA010000009">
    <property type="protein sequence ID" value="MEW9502336.1"/>
    <property type="molecule type" value="Genomic_DNA"/>
</dbReference>
<reference evidence="1 2" key="1">
    <citation type="journal article" date="1979" name="Int. J. Syst. Evol. Microbiol.">
        <title>Bacillus globisporus subsp. marinus subsp. nov.</title>
        <authorList>
            <person name="Liu H."/>
        </authorList>
    </citation>
    <scope>NUCLEOTIDE SEQUENCE [LARGE SCALE GENOMIC DNA]</scope>
    <source>
        <strain evidence="1 2">DSM 1297</strain>
    </source>
</reference>
<proteinExistence type="predicted"/>
<dbReference type="Proteomes" id="UP001556040">
    <property type="component" value="Unassembled WGS sequence"/>
</dbReference>
<dbReference type="InterPro" id="IPR009057">
    <property type="entry name" value="Homeodomain-like_sf"/>
</dbReference>
<organism evidence="1 2">
    <name type="scientific">Jeotgalibacillus marinus</name>
    <dbReference type="NCBI Taxonomy" id="86667"/>
    <lineage>
        <taxon>Bacteria</taxon>
        <taxon>Bacillati</taxon>
        <taxon>Bacillota</taxon>
        <taxon>Bacilli</taxon>
        <taxon>Bacillales</taxon>
        <taxon>Caryophanaceae</taxon>
        <taxon>Jeotgalibacillus</taxon>
    </lineage>
</organism>
<sequence>MAKFSKEEKLVTVKRYLVGEGSLRGIADFIDVDPGSFRTWLKRFEYRGEAENPIQPIPQATN</sequence>